<dbReference type="AlphaFoldDB" id="A0A2J6TBJ1"/>
<evidence type="ECO:0000313" key="2">
    <source>
        <dbReference type="Proteomes" id="UP000235371"/>
    </source>
</evidence>
<dbReference type="InParanoid" id="A0A2J6TBJ1"/>
<evidence type="ECO:0000313" key="1">
    <source>
        <dbReference type="EMBL" id="PMD60353.1"/>
    </source>
</evidence>
<protein>
    <submittedName>
        <fullName evidence="1">Uncharacterized protein</fullName>
    </submittedName>
</protein>
<organism evidence="1 2">
    <name type="scientific">Hyaloscypha bicolor E</name>
    <dbReference type="NCBI Taxonomy" id="1095630"/>
    <lineage>
        <taxon>Eukaryota</taxon>
        <taxon>Fungi</taxon>
        <taxon>Dikarya</taxon>
        <taxon>Ascomycota</taxon>
        <taxon>Pezizomycotina</taxon>
        <taxon>Leotiomycetes</taxon>
        <taxon>Helotiales</taxon>
        <taxon>Hyaloscyphaceae</taxon>
        <taxon>Hyaloscypha</taxon>
        <taxon>Hyaloscypha bicolor</taxon>
    </lineage>
</organism>
<dbReference type="GeneID" id="36582805"/>
<proteinExistence type="predicted"/>
<sequence>ATGTSEREELNTEILEAYLNSSIITKALISLIIIRNLSYALIEWPEFHTFC</sequence>
<dbReference type="EMBL" id="KZ613790">
    <property type="protein sequence ID" value="PMD60353.1"/>
    <property type="molecule type" value="Genomic_DNA"/>
</dbReference>
<accession>A0A2J6TBJ1</accession>
<feature type="non-terminal residue" evidence="1">
    <location>
        <position position="1"/>
    </location>
</feature>
<gene>
    <name evidence="1" type="ORF">K444DRAFT_528451</name>
</gene>
<dbReference type="Proteomes" id="UP000235371">
    <property type="component" value="Unassembled WGS sequence"/>
</dbReference>
<reference evidence="1 2" key="1">
    <citation type="submission" date="2016-04" db="EMBL/GenBank/DDBJ databases">
        <title>A degradative enzymes factory behind the ericoid mycorrhizal symbiosis.</title>
        <authorList>
            <consortium name="DOE Joint Genome Institute"/>
            <person name="Martino E."/>
            <person name="Morin E."/>
            <person name="Grelet G."/>
            <person name="Kuo A."/>
            <person name="Kohler A."/>
            <person name="Daghino S."/>
            <person name="Barry K."/>
            <person name="Choi C."/>
            <person name="Cichocki N."/>
            <person name="Clum A."/>
            <person name="Copeland A."/>
            <person name="Hainaut M."/>
            <person name="Haridas S."/>
            <person name="Labutti K."/>
            <person name="Lindquist E."/>
            <person name="Lipzen A."/>
            <person name="Khouja H.-R."/>
            <person name="Murat C."/>
            <person name="Ohm R."/>
            <person name="Olson A."/>
            <person name="Spatafora J."/>
            <person name="Veneault-Fourrey C."/>
            <person name="Henrissat B."/>
            <person name="Grigoriev I."/>
            <person name="Martin F."/>
            <person name="Perotto S."/>
        </authorList>
    </citation>
    <scope>NUCLEOTIDE SEQUENCE [LARGE SCALE GENOMIC DNA]</scope>
    <source>
        <strain evidence="1 2">E</strain>
    </source>
</reference>
<name>A0A2J6TBJ1_9HELO</name>
<keyword evidence="2" id="KW-1185">Reference proteome</keyword>
<dbReference type="RefSeq" id="XP_024737257.1">
    <property type="nucleotide sequence ID" value="XM_024874725.1"/>
</dbReference>